<dbReference type="CDD" id="cd02440">
    <property type="entry name" value="AdoMet_MTases"/>
    <property type="match status" value="1"/>
</dbReference>
<dbReference type="InterPro" id="IPR041698">
    <property type="entry name" value="Methyltransf_25"/>
</dbReference>
<dbReference type="Gene3D" id="3.40.50.150">
    <property type="entry name" value="Vaccinia Virus protein VP39"/>
    <property type="match status" value="1"/>
</dbReference>
<reference evidence="3 4" key="1">
    <citation type="submission" date="2016-07" db="EMBL/GenBank/DDBJ databases">
        <title>Pervasive Adenine N6-methylation of Active Genes in Fungi.</title>
        <authorList>
            <consortium name="DOE Joint Genome Institute"/>
            <person name="Mondo S.J."/>
            <person name="Dannebaum R.O."/>
            <person name="Kuo R.C."/>
            <person name="Labutti K."/>
            <person name="Haridas S."/>
            <person name="Kuo A."/>
            <person name="Salamov A."/>
            <person name="Ahrendt S.R."/>
            <person name="Lipzen A."/>
            <person name="Sullivan W."/>
            <person name="Andreopoulos W.B."/>
            <person name="Clum A."/>
            <person name="Lindquist E."/>
            <person name="Daum C."/>
            <person name="Ramamoorthy G.K."/>
            <person name="Gryganskyi A."/>
            <person name="Culley D."/>
            <person name="Magnuson J.K."/>
            <person name="James T.Y."/>
            <person name="O'Malley M.A."/>
            <person name="Stajich J.E."/>
            <person name="Spatafora J.W."/>
            <person name="Visel A."/>
            <person name="Grigoriev I.V."/>
        </authorList>
    </citation>
    <scope>NUCLEOTIDE SEQUENCE [LARGE SCALE GENOMIC DNA]</scope>
    <source>
        <strain evidence="3 4">NRRL 1336</strain>
    </source>
</reference>
<dbReference type="PANTHER" id="PTHR43591">
    <property type="entry name" value="METHYLTRANSFERASE"/>
    <property type="match status" value="1"/>
</dbReference>
<dbReference type="GO" id="GO:0032259">
    <property type="term" value="P:methylation"/>
    <property type="evidence" value="ECO:0007669"/>
    <property type="project" value="UniProtKB-KW"/>
</dbReference>
<evidence type="ECO:0000259" key="2">
    <source>
        <dbReference type="Pfam" id="PF13649"/>
    </source>
</evidence>
<proteinExistence type="predicted"/>
<dbReference type="SUPFAM" id="SSF53335">
    <property type="entry name" value="S-adenosyl-L-methionine-dependent methyltransferases"/>
    <property type="match status" value="1"/>
</dbReference>
<dbReference type="Proteomes" id="UP000193560">
    <property type="component" value="Unassembled WGS sequence"/>
</dbReference>
<keyword evidence="4" id="KW-1185">Reference proteome</keyword>
<dbReference type="AlphaFoldDB" id="A0A1X2IXH4"/>
<feature type="region of interest" description="Disordered" evidence="1">
    <location>
        <begin position="1"/>
        <end position="24"/>
    </location>
</feature>
<gene>
    <name evidence="3" type="ORF">BCR42DRAFT_401981</name>
</gene>
<keyword evidence="3" id="KW-0489">Methyltransferase</keyword>
<evidence type="ECO:0000313" key="3">
    <source>
        <dbReference type="EMBL" id="ORZ23983.1"/>
    </source>
</evidence>
<dbReference type="Pfam" id="PF13649">
    <property type="entry name" value="Methyltransf_25"/>
    <property type="match status" value="1"/>
</dbReference>
<name>A0A1X2IXH4_9FUNG</name>
<dbReference type="PANTHER" id="PTHR43591:SF24">
    <property type="entry name" value="2-METHOXY-6-POLYPRENYL-1,4-BENZOQUINOL METHYLASE, MITOCHONDRIAL"/>
    <property type="match status" value="1"/>
</dbReference>
<dbReference type="OrthoDB" id="2013972at2759"/>
<comment type="caution">
    <text evidence="3">The sequence shown here is derived from an EMBL/GenBank/DDBJ whole genome shotgun (WGS) entry which is preliminary data.</text>
</comment>
<feature type="domain" description="Methyltransferase" evidence="2">
    <location>
        <begin position="96"/>
        <end position="187"/>
    </location>
</feature>
<protein>
    <submittedName>
        <fullName evidence="3">S-adenosyl-L-methionine-dependent methyltransferase</fullName>
    </submittedName>
</protein>
<dbReference type="GO" id="GO:0008168">
    <property type="term" value="F:methyltransferase activity"/>
    <property type="evidence" value="ECO:0007669"/>
    <property type="project" value="UniProtKB-KW"/>
</dbReference>
<feature type="compositionally biased region" description="Polar residues" evidence="1">
    <location>
        <begin position="11"/>
        <end position="24"/>
    </location>
</feature>
<evidence type="ECO:0000313" key="4">
    <source>
        <dbReference type="Proteomes" id="UP000193560"/>
    </source>
</evidence>
<sequence length="317" mass="35217">MGSGISRLQKKNTSQQCNDKTIGTDSMDRASSFTTCSGQSSDLKCQSVENATYWLPKSYEEQDRLMGQHFALKESFGGNVLQNAKQVTPLEDGAQILDIGCGPGSWCLEMATEYPNCEVYGIDIHAFYPQTIRPPNSVFMLADALEGLPFHDEMFDLVQIRLMVAAIKVEEWPKLIVEALRVLKPGGVLQMIEPDYRDSGGGASQLLIRTVIRLCEEKGQDPHIGSRLEQLMSDAGLMIMDSISSILDHADNGKLVSEWTYDWKLFATTSRSILEPAMGITGDKYSYFLKQIEPSMCQSHFKTYGHAVSGRKTMTSS</sequence>
<organism evidence="3 4">
    <name type="scientific">Absidia repens</name>
    <dbReference type="NCBI Taxonomy" id="90262"/>
    <lineage>
        <taxon>Eukaryota</taxon>
        <taxon>Fungi</taxon>
        <taxon>Fungi incertae sedis</taxon>
        <taxon>Mucoromycota</taxon>
        <taxon>Mucoromycotina</taxon>
        <taxon>Mucoromycetes</taxon>
        <taxon>Mucorales</taxon>
        <taxon>Cunninghamellaceae</taxon>
        <taxon>Absidia</taxon>
    </lineage>
</organism>
<evidence type="ECO:0000256" key="1">
    <source>
        <dbReference type="SAM" id="MobiDB-lite"/>
    </source>
</evidence>
<dbReference type="EMBL" id="MCGE01000002">
    <property type="protein sequence ID" value="ORZ23983.1"/>
    <property type="molecule type" value="Genomic_DNA"/>
</dbReference>
<accession>A0A1X2IXH4</accession>
<dbReference type="InterPro" id="IPR029063">
    <property type="entry name" value="SAM-dependent_MTases_sf"/>
</dbReference>
<dbReference type="STRING" id="90262.A0A1X2IXH4"/>
<keyword evidence="3" id="KW-0808">Transferase</keyword>